<evidence type="ECO:0000313" key="3">
    <source>
        <dbReference type="EMBL" id="KTB05652.1"/>
    </source>
</evidence>
<protein>
    <submittedName>
        <fullName evidence="3">Cohesin subunit SCC3</fullName>
    </submittedName>
</protein>
<dbReference type="Pfam" id="PF08514">
    <property type="entry name" value="STAG"/>
    <property type="match status" value="1"/>
</dbReference>
<dbReference type="InterPro" id="IPR048610">
    <property type="entry name" value="SCC3_C"/>
</dbReference>
<dbReference type="VEuPathDB" id="FungiDB:B1J91_I05302g"/>
<dbReference type="PANTHER" id="PTHR11199">
    <property type="entry name" value="STROMAL ANTIGEN"/>
    <property type="match status" value="1"/>
</dbReference>
<dbReference type="InterPro" id="IPR013721">
    <property type="entry name" value="STAG"/>
</dbReference>
<dbReference type="VEuPathDB" id="FungiDB:GVI51_I05071"/>
<dbReference type="SUPFAM" id="SSF48371">
    <property type="entry name" value="ARM repeat"/>
    <property type="match status" value="2"/>
</dbReference>
<dbReference type="GO" id="GO:0007064">
    <property type="term" value="P:mitotic sister chromatid cohesion"/>
    <property type="evidence" value="ECO:0007669"/>
    <property type="project" value="EnsemblFungi"/>
</dbReference>
<feature type="compositionally biased region" description="Acidic residues" evidence="1">
    <location>
        <begin position="32"/>
        <end position="53"/>
    </location>
</feature>
<dbReference type="EMBL" id="LLZZ01000112">
    <property type="protein sequence ID" value="KTB05652.1"/>
    <property type="molecule type" value="Genomic_DNA"/>
</dbReference>
<feature type="compositionally biased region" description="Basic residues" evidence="1">
    <location>
        <begin position="79"/>
        <end position="91"/>
    </location>
</feature>
<evidence type="ECO:0000256" key="1">
    <source>
        <dbReference type="SAM" id="MobiDB-lite"/>
    </source>
</evidence>
<organism evidence="3 4">
    <name type="scientific">Candida glabrata</name>
    <name type="common">Yeast</name>
    <name type="synonym">Torulopsis glabrata</name>
    <dbReference type="NCBI Taxonomy" id="5478"/>
    <lineage>
        <taxon>Eukaryota</taxon>
        <taxon>Fungi</taxon>
        <taxon>Dikarya</taxon>
        <taxon>Ascomycota</taxon>
        <taxon>Saccharomycotina</taxon>
        <taxon>Saccharomycetes</taxon>
        <taxon>Saccharomycetales</taxon>
        <taxon>Saccharomycetaceae</taxon>
        <taxon>Nakaseomyces</taxon>
    </lineage>
</organism>
<reference evidence="3 4" key="1">
    <citation type="submission" date="2015-10" db="EMBL/GenBank/DDBJ databases">
        <title>Draft genomes sequences of Candida glabrata isolates 1A, 1B, 2A, 2B, 3A and 3B.</title>
        <authorList>
            <person name="Haavelsrud O.E."/>
            <person name="Gaustad P."/>
        </authorList>
    </citation>
    <scope>NUCLEOTIDE SEQUENCE [LARGE SCALE GENOMIC DNA]</scope>
    <source>
        <strain evidence="3">910700640</strain>
    </source>
</reference>
<feature type="compositionally biased region" description="Polar residues" evidence="1">
    <location>
        <begin position="1079"/>
        <end position="1093"/>
    </location>
</feature>
<dbReference type="Pfam" id="PF21581">
    <property type="entry name" value="SCD"/>
    <property type="match status" value="1"/>
</dbReference>
<proteinExistence type="predicted"/>
<dbReference type="Gene3D" id="1.25.10.10">
    <property type="entry name" value="Leucine-rich Repeat Variant"/>
    <property type="match status" value="1"/>
</dbReference>
<dbReference type="VEuPathDB" id="FungiDB:GWK60_I00737"/>
<dbReference type="Proteomes" id="UP000054886">
    <property type="component" value="Unassembled WGS sequence"/>
</dbReference>
<accession>A0A0W0DN34</accession>
<feature type="region of interest" description="Disordered" evidence="1">
    <location>
        <begin position="1074"/>
        <end position="1093"/>
    </location>
</feature>
<dbReference type="InterPro" id="IPR016024">
    <property type="entry name" value="ARM-type_fold"/>
</dbReference>
<evidence type="ECO:0000313" key="4">
    <source>
        <dbReference type="Proteomes" id="UP000054886"/>
    </source>
</evidence>
<feature type="compositionally biased region" description="Polar residues" evidence="1">
    <location>
        <begin position="1"/>
        <end position="13"/>
    </location>
</feature>
<dbReference type="GO" id="GO:0003682">
    <property type="term" value="F:chromatin binding"/>
    <property type="evidence" value="ECO:0007669"/>
    <property type="project" value="EnsemblFungi"/>
</dbReference>
<dbReference type="AlphaFoldDB" id="A0A0W0DN34"/>
<dbReference type="InterPro" id="IPR011989">
    <property type="entry name" value="ARM-like"/>
</dbReference>
<dbReference type="PROSITE" id="PS51425">
    <property type="entry name" value="SCD"/>
    <property type="match status" value="1"/>
</dbReference>
<dbReference type="InterPro" id="IPR039662">
    <property type="entry name" value="Cohesin_Scc3/SA"/>
</dbReference>
<dbReference type="GO" id="GO:0030892">
    <property type="term" value="C:mitotic cohesin complex"/>
    <property type="evidence" value="ECO:0007669"/>
    <property type="project" value="EnsemblFungi"/>
</dbReference>
<dbReference type="GO" id="GO:0005829">
    <property type="term" value="C:cytosol"/>
    <property type="evidence" value="ECO:0007669"/>
    <property type="project" value="EnsemblFungi"/>
</dbReference>
<dbReference type="Pfam" id="PF21767">
    <property type="entry name" value="SCC3_C"/>
    <property type="match status" value="1"/>
</dbReference>
<name>A0A0W0DN34_CANGB</name>
<dbReference type="PANTHER" id="PTHR11199:SF0">
    <property type="entry name" value="LD34181P-RELATED"/>
    <property type="match status" value="1"/>
</dbReference>
<dbReference type="VEuPathDB" id="FungiDB:CAGL0I05302g"/>
<sequence>MSNIRRSARLQSRTADEDGYDSDENTAKYIESDESVTSESDSGEDEDQDDDDYMEGKKARQSRGVKRSRRAQSSTTATKRTRVKSSSKSRNTKNNSELRADQERYLEIMKEFKPTELYEILSTDPDIAVEDVLREYMETYKENRDEFLQTFINLLLNCCGAVTQVEKHDIRNNESSADTITEVQLAFQRQKIHEFHLVLSKDFKKKAKYPALYQNIEEFMSKFLEIADDMQLLYTEVPFGDDDSGEFTPLVTDLFTWISAFSVSKIRCFRYIATFILYCFEDYLTNYTVELERDYLSRLTKQLSMEQKKKRQNKSTITKISNSIEELTSKKRQTDILIDNISKIAFIHRFKDVDDSIRKMSVEHLTTWIINNPEKFLKVSYLKYYGWLMSDDSSVVRSQVLRSLPLIISGHNGHVTDNAAIRQFYERFKDILLEIAMKDIDMEVRLLAVQVLAEVSSLGYLEIQEIVMISSLIFDDKDVKISSHSKNSRFLAAVARFLSNVCKENVKNMLQSLESSDNVGGIPVKSLINIGYFMRLLSTALSYYLNQKHETNPSQKVHILFQAAEFLFPYFGSHISNICKLLIIDEGSSELAAIKNLNETFNQNSIDSYDNAKNTSTQLLVLPDNRNNIILYITVLNGLCHGGYESKVANKAVVYESVIPHIASLLSVLPVQSIDILGPILRIIEIFQYEEWINVGLEKDLIKIVEKIGKLLNELTLSTSLNDLTYNSFACAINKLSEFQISAIDNVWRNAITSIKFELKKFLDQHMPLSKKLDSKNFTELTRSLYENYINKLTLLGKNYPVEIENDLVEKIMNQFISRISNYSDLINKEFNEIVSFKLLTVIVTWHIHTWSALLRDEQGNDLRTTISERTVNTIAHVISALNDVIVSVPTEYANKSDLRDLIYFKWIASNSLIDIILAINMFVLNIPDSKTSWKLTFNKHLPKYLADNANKAFLEVFLLLEGLYADEFDLRLERMDDEDVNFNDLSDIELFQNNEKELLLFTIKLKALMKLDLLSSKVVSRISLNKDIIGPLFMKVIDNSIFETSDAPVIVPQHASRNLNPSNEQIVDTHNSLEEDNNNNTFPEMIEQSSEL</sequence>
<feature type="compositionally biased region" description="Basic residues" evidence="1">
    <location>
        <begin position="59"/>
        <end position="70"/>
    </location>
</feature>
<feature type="domain" description="SCD" evidence="2">
    <location>
        <begin position="346"/>
        <end position="435"/>
    </location>
</feature>
<feature type="region of interest" description="Disordered" evidence="1">
    <location>
        <begin position="1"/>
        <end position="100"/>
    </location>
</feature>
<dbReference type="GO" id="GO:0000785">
    <property type="term" value="C:chromatin"/>
    <property type="evidence" value="ECO:0007669"/>
    <property type="project" value="TreeGrafter"/>
</dbReference>
<evidence type="ECO:0000259" key="2">
    <source>
        <dbReference type="PROSITE" id="PS51425"/>
    </source>
</evidence>
<dbReference type="InterPro" id="IPR020839">
    <property type="entry name" value="SCD"/>
</dbReference>
<dbReference type="GO" id="GO:0005634">
    <property type="term" value="C:nucleus"/>
    <property type="evidence" value="ECO:0007669"/>
    <property type="project" value="EnsemblFungi"/>
</dbReference>
<comment type="caution">
    <text evidence="3">The sequence shown here is derived from an EMBL/GenBank/DDBJ whole genome shotgun (WGS) entry which is preliminary data.</text>
</comment>
<gene>
    <name evidence="3" type="ORF">AO440_002565</name>
</gene>